<dbReference type="AlphaFoldDB" id="A0A6G7YR18"/>
<organism evidence="6 7">
    <name type="scientific">Sphingomonas piscis</name>
    <dbReference type="NCBI Taxonomy" id="2714943"/>
    <lineage>
        <taxon>Bacteria</taxon>
        <taxon>Pseudomonadati</taxon>
        <taxon>Pseudomonadota</taxon>
        <taxon>Alphaproteobacteria</taxon>
        <taxon>Sphingomonadales</taxon>
        <taxon>Sphingomonadaceae</taxon>
        <taxon>Sphingomonas</taxon>
    </lineage>
</organism>
<evidence type="ECO:0000313" key="6">
    <source>
        <dbReference type="EMBL" id="QIK79174.1"/>
    </source>
</evidence>
<evidence type="ECO:0000259" key="5">
    <source>
        <dbReference type="PROSITE" id="PS51118"/>
    </source>
</evidence>
<feature type="domain" description="HTH hxlR-type" evidence="5">
    <location>
        <begin position="46"/>
        <end position="145"/>
    </location>
</feature>
<evidence type="ECO:0000256" key="2">
    <source>
        <dbReference type="ARBA" id="ARBA00023125"/>
    </source>
</evidence>
<dbReference type="Gene3D" id="1.10.10.10">
    <property type="entry name" value="Winged helix-like DNA-binding domain superfamily/Winged helix DNA-binding domain"/>
    <property type="match status" value="1"/>
</dbReference>
<dbReference type="RefSeq" id="WP_166411565.1">
    <property type="nucleotide sequence ID" value="NZ_CP049869.1"/>
</dbReference>
<accession>A0A6G7YR18</accession>
<dbReference type="PANTHER" id="PTHR33204:SF39">
    <property type="entry name" value="TRANSCRIPTIONAL REGULATORY PROTEIN"/>
    <property type="match status" value="1"/>
</dbReference>
<feature type="region of interest" description="Disordered" evidence="4">
    <location>
        <begin position="15"/>
        <end position="35"/>
    </location>
</feature>
<keyword evidence="1" id="KW-0805">Transcription regulation</keyword>
<evidence type="ECO:0000256" key="1">
    <source>
        <dbReference type="ARBA" id="ARBA00023015"/>
    </source>
</evidence>
<reference evidence="6 7" key="1">
    <citation type="submission" date="2020-03" db="EMBL/GenBank/DDBJ databases">
        <title>Sphingomonas sp. nov., isolated from fish.</title>
        <authorList>
            <person name="Hyun D.-W."/>
            <person name="Bae J.-W."/>
        </authorList>
    </citation>
    <scope>NUCLEOTIDE SEQUENCE [LARGE SCALE GENOMIC DNA]</scope>
    <source>
        <strain evidence="6 7">HDW15B</strain>
    </source>
</reference>
<dbReference type="KEGG" id="spii:G7077_09970"/>
<dbReference type="GO" id="GO:0003677">
    <property type="term" value="F:DNA binding"/>
    <property type="evidence" value="ECO:0007669"/>
    <property type="project" value="UniProtKB-KW"/>
</dbReference>
<dbReference type="InterPro" id="IPR002577">
    <property type="entry name" value="HTH_HxlR"/>
</dbReference>
<keyword evidence="2" id="KW-0238">DNA-binding</keyword>
<dbReference type="InterPro" id="IPR036390">
    <property type="entry name" value="WH_DNA-bd_sf"/>
</dbReference>
<protein>
    <submittedName>
        <fullName evidence="6">Helix-turn-helix transcriptional regulator</fullName>
    </submittedName>
</protein>
<keyword evidence="3" id="KW-0804">Transcription</keyword>
<proteinExistence type="predicted"/>
<dbReference type="Pfam" id="PF01638">
    <property type="entry name" value="HxlR"/>
    <property type="match status" value="1"/>
</dbReference>
<dbReference type="EMBL" id="CP049869">
    <property type="protein sequence ID" value="QIK79174.1"/>
    <property type="molecule type" value="Genomic_DNA"/>
</dbReference>
<evidence type="ECO:0000313" key="7">
    <source>
        <dbReference type="Proteomes" id="UP000503222"/>
    </source>
</evidence>
<evidence type="ECO:0000256" key="3">
    <source>
        <dbReference type="ARBA" id="ARBA00023163"/>
    </source>
</evidence>
<dbReference type="Proteomes" id="UP000503222">
    <property type="component" value="Chromosome"/>
</dbReference>
<sequence length="159" mass="17687">MDRLQDSTNLSLGHIDVTSGAVPSEDVTPKPHQEPVAQDRFVSHACTRITPVLNRVGDKWSMQIVMALGYGPRRFSELKREIDGISQRMLTLSLRGLERDGLISRHVTPTIPPRVDYELTELGTSLRGPVRALGAWAAEHIECIRAAQERFDASSQTDD</sequence>
<evidence type="ECO:0000256" key="4">
    <source>
        <dbReference type="SAM" id="MobiDB-lite"/>
    </source>
</evidence>
<dbReference type="PANTHER" id="PTHR33204">
    <property type="entry name" value="TRANSCRIPTIONAL REGULATOR, MARR FAMILY"/>
    <property type="match status" value="1"/>
</dbReference>
<dbReference type="SUPFAM" id="SSF46785">
    <property type="entry name" value="Winged helix' DNA-binding domain"/>
    <property type="match status" value="1"/>
</dbReference>
<gene>
    <name evidence="6" type="ORF">G7077_09970</name>
</gene>
<dbReference type="PROSITE" id="PS51118">
    <property type="entry name" value="HTH_HXLR"/>
    <property type="match status" value="1"/>
</dbReference>
<name>A0A6G7YR18_9SPHN</name>
<keyword evidence="7" id="KW-1185">Reference proteome</keyword>
<dbReference type="InterPro" id="IPR036388">
    <property type="entry name" value="WH-like_DNA-bd_sf"/>
</dbReference>